<dbReference type="HOGENOM" id="CLU_1959738_0_0_1"/>
<sequence>MAQWALPPRNAYMGNVTPVTADLPIPDTQTPYIGSPLLNRHGPVQRSSSNISSNIALWLFLHFIGLRHWKWNDSKALTKFTCPPSLVRLSPPSLSVVISSADIEKEVVRPEGLSLPRQPSLVHYKAII</sequence>
<reference evidence="2" key="1">
    <citation type="journal article" date="2014" name="Proc. Natl. Acad. Sci. U.S.A.">
        <title>Extensive sampling of basidiomycete genomes demonstrates inadequacy of the white-rot/brown-rot paradigm for wood decay fungi.</title>
        <authorList>
            <person name="Riley R."/>
            <person name="Salamov A.A."/>
            <person name="Brown D.W."/>
            <person name="Nagy L.G."/>
            <person name="Floudas D."/>
            <person name="Held B.W."/>
            <person name="Levasseur A."/>
            <person name="Lombard V."/>
            <person name="Morin E."/>
            <person name="Otillar R."/>
            <person name="Lindquist E.A."/>
            <person name="Sun H."/>
            <person name="LaButti K.M."/>
            <person name="Schmutz J."/>
            <person name="Jabbour D."/>
            <person name="Luo H."/>
            <person name="Baker S.E."/>
            <person name="Pisabarro A.G."/>
            <person name="Walton J.D."/>
            <person name="Blanchette R.A."/>
            <person name="Henrissat B."/>
            <person name="Martin F."/>
            <person name="Cullen D."/>
            <person name="Hibbett D.S."/>
            <person name="Grigoriev I.V."/>
        </authorList>
    </citation>
    <scope>NUCLEOTIDE SEQUENCE [LARGE SCALE GENOMIC DNA]</scope>
    <source>
        <strain evidence="2">CBS 339.88</strain>
    </source>
</reference>
<dbReference type="Proteomes" id="UP000027222">
    <property type="component" value="Unassembled WGS sequence"/>
</dbReference>
<evidence type="ECO:0000313" key="1">
    <source>
        <dbReference type="EMBL" id="KDR77438.1"/>
    </source>
</evidence>
<protein>
    <submittedName>
        <fullName evidence="1">Uncharacterized protein</fullName>
    </submittedName>
</protein>
<dbReference type="AlphaFoldDB" id="A0A067TES4"/>
<gene>
    <name evidence="1" type="ORF">GALMADRAFT_138549</name>
</gene>
<dbReference type="EMBL" id="KL142376">
    <property type="protein sequence ID" value="KDR77438.1"/>
    <property type="molecule type" value="Genomic_DNA"/>
</dbReference>
<accession>A0A067TES4</accession>
<name>A0A067TES4_GALM3</name>
<organism evidence="1 2">
    <name type="scientific">Galerina marginata (strain CBS 339.88)</name>
    <dbReference type="NCBI Taxonomy" id="685588"/>
    <lineage>
        <taxon>Eukaryota</taxon>
        <taxon>Fungi</taxon>
        <taxon>Dikarya</taxon>
        <taxon>Basidiomycota</taxon>
        <taxon>Agaricomycotina</taxon>
        <taxon>Agaricomycetes</taxon>
        <taxon>Agaricomycetidae</taxon>
        <taxon>Agaricales</taxon>
        <taxon>Agaricineae</taxon>
        <taxon>Strophariaceae</taxon>
        <taxon>Galerina</taxon>
    </lineage>
</organism>
<evidence type="ECO:0000313" key="2">
    <source>
        <dbReference type="Proteomes" id="UP000027222"/>
    </source>
</evidence>
<proteinExistence type="predicted"/>
<keyword evidence="2" id="KW-1185">Reference proteome</keyword>